<dbReference type="RefSeq" id="WP_215822016.1">
    <property type="nucleotide sequence ID" value="NZ_JAGSOY010000098.1"/>
</dbReference>
<evidence type="ECO:0000313" key="1">
    <source>
        <dbReference type="EMBL" id="MBU2713734.1"/>
    </source>
</evidence>
<reference evidence="1 2" key="1">
    <citation type="submission" date="2021-04" db="EMBL/GenBank/DDBJ databases">
        <authorList>
            <person name="Pira H."/>
            <person name="Risdian C."/>
            <person name="Wink J."/>
        </authorList>
    </citation>
    <scope>NUCLEOTIDE SEQUENCE [LARGE SCALE GENOMIC DNA]</scope>
    <source>
        <strain evidence="1 2">WH53</strain>
    </source>
</reference>
<accession>A0ABS5ZI31</accession>
<dbReference type="Gene3D" id="6.20.150.10">
    <property type="match status" value="1"/>
</dbReference>
<dbReference type="Proteomes" id="UP000690515">
    <property type="component" value="Unassembled WGS sequence"/>
</dbReference>
<organism evidence="1 2">
    <name type="scientific">Zooshikella harenae</name>
    <dbReference type="NCBI Taxonomy" id="2827238"/>
    <lineage>
        <taxon>Bacteria</taxon>
        <taxon>Pseudomonadati</taxon>
        <taxon>Pseudomonadota</taxon>
        <taxon>Gammaproteobacteria</taxon>
        <taxon>Oceanospirillales</taxon>
        <taxon>Zooshikellaceae</taxon>
        <taxon>Zooshikella</taxon>
    </lineage>
</organism>
<evidence type="ECO:0000313" key="2">
    <source>
        <dbReference type="Proteomes" id="UP000690515"/>
    </source>
</evidence>
<name>A0ABS5ZI31_9GAMM</name>
<gene>
    <name evidence="1" type="ORF">KCG35_21980</name>
</gene>
<protein>
    <submittedName>
        <fullName evidence="1">Phage baseplate assembly protein V</fullName>
    </submittedName>
</protein>
<keyword evidence="2" id="KW-1185">Reference proteome</keyword>
<sequence>MHIQHLLTAITQIIHTHLPELREVSTHAGRFDLKEIKRLATRLPALYQNKFPALDGRPSVHRVQYNDGALMEYDRAFNRLTVQLPGAGTVNLVSPAGVHIEGDVFVKGHRGYY</sequence>
<dbReference type="EMBL" id="JAGSOY010000098">
    <property type="protein sequence ID" value="MBU2713734.1"/>
    <property type="molecule type" value="Genomic_DNA"/>
</dbReference>
<comment type="caution">
    <text evidence="1">The sequence shown here is derived from an EMBL/GenBank/DDBJ whole genome shotgun (WGS) entry which is preliminary data.</text>
</comment>
<proteinExistence type="predicted"/>